<feature type="compositionally biased region" description="Gly residues" evidence="1">
    <location>
        <begin position="17"/>
        <end position="33"/>
    </location>
</feature>
<protein>
    <submittedName>
        <fullName evidence="3">Uncharacterized protein</fullName>
    </submittedName>
</protein>
<evidence type="ECO:0000256" key="2">
    <source>
        <dbReference type="SAM" id="Phobius"/>
    </source>
</evidence>
<evidence type="ECO:0000256" key="1">
    <source>
        <dbReference type="SAM" id="MobiDB-lite"/>
    </source>
</evidence>
<accession>A0ABD5Q6X0</accession>
<evidence type="ECO:0000313" key="4">
    <source>
        <dbReference type="Proteomes" id="UP001595945"/>
    </source>
</evidence>
<keyword evidence="4" id="KW-1185">Reference proteome</keyword>
<evidence type="ECO:0000313" key="3">
    <source>
        <dbReference type="EMBL" id="MFC4826418.1"/>
    </source>
</evidence>
<reference evidence="3 4" key="1">
    <citation type="journal article" date="2019" name="Int. J. Syst. Evol. Microbiol.">
        <title>The Global Catalogue of Microorganisms (GCM) 10K type strain sequencing project: providing services to taxonomists for standard genome sequencing and annotation.</title>
        <authorList>
            <consortium name="The Broad Institute Genomics Platform"/>
            <consortium name="The Broad Institute Genome Sequencing Center for Infectious Disease"/>
            <person name="Wu L."/>
            <person name="Ma J."/>
        </authorList>
    </citation>
    <scope>NUCLEOTIDE SEQUENCE [LARGE SCALE GENOMIC DNA]</scope>
    <source>
        <strain evidence="3 4">XZYJ18</strain>
    </source>
</reference>
<organism evidence="3 4">
    <name type="scientific">Halorussus aquaticus</name>
    <dbReference type="NCBI Taxonomy" id="2953748"/>
    <lineage>
        <taxon>Archaea</taxon>
        <taxon>Methanobacteriati</taxon>
        <taxon>Methanobacteriota</taxon>
        <taxon>Stenosarchaea group</taxon>
        <taxon>Halobacteria</taxon>
        <taxon>Halobacteriales</taxon>
        <taxon>Haladaptataceae</taxon>
        <taxon>Halorussus</taxon>
    </lineage>
</organism>
<keyword evidence="2" id="KW-0472">Membrane</keyword>
<dbReference type="AlphaFoldDB" id="A0ABD5Q6X0"/>
<feature type="transmembrane region" description="Helical" evidence="2">
    <location>
        <begin position="48"/>
        <end position="66"/>
    </location>
</feature>
<name>A0ABD5Q6X0_9EURY</name>
<gene>
    <name evidence="3" type="ORF">ACFO9K_19350</name>
</gene>
<dbReference type="GeneID" id="73046485"/>
<keyword evidence="2" id="KW-1133">Transmembrane helix</keyword>
<dbReference type="EMBL" id="JBHSHT010000002">
    <property type="protein sequence ID" value="MFC4826418.1"/>
    <property type="molecule type" value="Genomic_DNA"/>
</dbReference>
<comment type="caution">
    <text evidence="3">The sequence shown here is derived from an EMBL/GenBank/DDBJ whole genome shotgun (WGS) entry which is preliminary data.</text>
</comment>
<sequence length="156" mass="15926">MSEDGTDCTDERRGDGKQSGGEGGNGEQSGGEQGSDEQRPAPSTAEKVLTGFSVLVTVLVFGYVAWHAVQPPSNVPPEAHVVGTETLSNGSVLVRAKLVNRGDTGLISATVEVGCDQPQPSTSLSYVPAGGRGEATFVCPPGTTSPNATVTTWVPA</sequence>
<keyword evidence="2" id="KW-0812">Transmembrane</keyword>
<proteinExistence type="predicted"/>
<dbReference type="RefSeq" id="WP_254267981.1">
    <property type="nucleotide sequence ID" value="NZ_CP100400.1"/>
</dbReference>
<dbReference type="Proteomes" id="UP001595945">
    <property type="component" value="Unassembled WGS sequence"/>
</dbReference>
<feature type="region of interest" description="Disordered" evidence="1">
    <location>
        <begin position="1"/>
        <end position="44"/>
    </location>
</feature>